<keyword evidence="4 11" id="KW-0812">Transmembrane</keyword>
<dbReference type="EMBL" id="KT164656">
    <property type="protein sequence ID" value="ALO64689.1"/>
    <property type="molecule type" value="Genomic_DNA"/>
</dbReference>
<dbReference type="InterPro" id="IPR039428">
    <property type="entry name" value="NUOK/Mnh_C1-like"/>
</dbReference>
<dbReference type="GO" id="GO:0008137">
    <property type="term" value="F:NADH dehydrogenase (ubiquinone) activity"/>
    <property type="evidence" value="ECO:0007669"/>
    <property type="project" value="UniProtKB-EC"/>
</dbReference>
<evidence type="ECO:0000256" key="11">
    <source>
        <dbReference type="SAM" id="Phobius"/>
    </source>
</evidence>
<evidence type="ECO:0000256" key="4">
    <source>
        <dbReference type="ARBA" id="ARBA00022692"/>
    </source>
</evidence>
<keyword evidence="12" id="KW-0496">Mitochondrion</keyword>
<dbReference type="Gene3D" id="1.10.287.3510">
    <property type="match status" value="1"/>
</dbReference>
<dbReference type="Pfam" id="PF00420">
    <property type="entry name" value="Oxidored_q2"/>
    <property type="match status" value="1"/>
</dbReference>
<geneLocation type="mitochondrion" evidence="12"/>
<keyword evidence="5" id="KW-1278">Translocase</keyword>
<comment type="catalytic activity">
    <reaction evidence="10">
        <text>a ubiquinone + NADH + 5 H(+)(in) = a ubiquinol + NAD(+) + 4 H(+)(out)</text>
        <dbReference type="Rhea" id="RHEA:29091"/>
        <dbReference type="Rhea" id="RHEA-COMP:9565"/>
        <dbReference type="Rhea" id="RHEA-COMP:9566"/>
        <dbReference type="ChEBI" id="CHEBI:15378"/>
        <dbReference type="ChEBI" id="CHEBI:16389"/>
        <dbReference type="ChEBI" id="CHEBI:17976"/>
        <dbReference type="ChEBI" id="CHEBI:57540"/>
        <dbReference type="ChEBI" id="CHEBI:57945"/>
        <dbReference type="EC" id="7.1.1.2"/>
    </reaction>
</comment>
<gene>
    <name evidence="12" type="primary">ND4L</name>
</gene>
<dbReference type="GO" id="GO:0016020">
    <property type="term" value="C:membrane"/>
    <property type="evidence" value="ECO:0007669"/>
    <property type="project" value="UniProtKB-SubCell"/>
</dbReference>
<feature type="transmembrane region" description="Helical" evidence="11">
    <location>
        <begin position="29"/>
        <end position="50"/>
    </location>
</feature>
<keyword evidence="6 11" id="KW-1133">Transmembrane helix</keyword>
<evidence type="ECO:0000313" key="12">
    <source>
        <dbReference type="EMBL" id="ALO64689.1"/>
    </source>
</evidence>
<keyword evidence="7" id="KW-0520">NAD</keyword>
<evidence type="ECO:0000256" key="2">
    <source>
        <dbReference type="ARBA" id="ARBA00010519"/>
    </source>
</evidence>
<proteinExistence type="inferred from homology"/>
<comment type="subcellular location">
    <subcellularLocation>
        <location evidence="1">Membrane</location>
        <topology evidence="1">Multi-pass membrane protein</topology>
    </subcellularLocation>
</comment>
<evidence type="ECO:0000256" key="8">
    <source>
        <dbReference type="ARBA" id="ARBA00023136"/>
    </source>
</evidence>
<evidence type="ECO:0000256" key="9">
    <source>
        <dbReference type="ARBA" id="ARBA00031586"/>
    </source>
</evidence>
<protein>
    <recommendedName>
        <fullName evidence="3">NADH-ubiquinone oxidoreductase chain 4L</fullName>
    </recommendedName>
    <alternativeName>
        <fullName evidence="9">NADH dehydrogenase subunit 4L</fullName>
    </alternativeName>
</protein>
<organism evidence="12">
    <name type="scientific">Halictus rubicundus</name>
    <name type="common">Social sweat bee</name>
    <dbReference type="NCBI Taxonomy" id="77578"/>
    <lineage>
        <taxon>Eukaryota</taxon>
        <taxon>Metazoa</taxon>
        <taxon>Ecdysozoa</taxon>
        <taxon>Arthropoda</taxon>
        <taxon>Hexapoda</taxon>
        <taxon>Insecta</taxon>
        <taxon>Pterygota</taxon>
        <taxon>Neoptera</taxon>
        <taxon>Endopterygota</taxon>
        <taxon>Hymenoptera</taxon>
        <taxon>Apocrita</taxon>
        <taxon>Aculeata</taxon>
        <taxon>Apoidea</taxon>
        <taxon>Anthophila</taxon>
        <taxon>Halictidae</taxon>
        <taxon>Halictinae</taxon>
        <taxon>Halictini</taxon>
        <taxon>Halictus</taxon>
        <taxon>Halictus</taxon>
    </lineage>
</organism>
<evidence type="ECO:0000256" key="1">
    <source>
        <dbReference type="ARBA" id="ARBA00004141"/>
    </source>
</evidence>
<evidence type="ECO:0000256" key="10">
    <source>
        <dbReference type="ARBA" id="ARBA00049551"/>
    </source>
</evidence>
<feature type="transmembrane region" description="Helical" evidence="11">
    <location>
        <begin position="56"/>
        <end position="78"/>
    </location>
</feature>
<evidence type="ECO:0000256" key="3">
    <source>
        <dbReference type="ARBA" id="ARBA00016612"/>
    </source>
</evidence>
<sequence length="93" mass="11146">MYLNNYYLVMVLLILLMIFMFMENFLMFLIGLEYMLMFYLFMILIISDSLNNDWMFMYMLIMGVCESVIGISLMVSIVHSYGSQSMKILNLKW</sequence>
<accession>A0A0S2LTG4</accession>
<comment type="similarity">
    <text evidence="2">Belongs to the complex I subunit 4L family.</text>
</comment>
<keyword evidence="8 11" id="KW-0472">Membrane</keyword>
<evidence type="ECO:0000256" key="6">
    <source>
        <dbReference type="ARBA" id="ARBA00022989"/>
    </source>
</evidence>
<feature type="transmembrane region" description="Helical" evidence="11">
    <location>
        <begin position="6"/>
        <end position="22"/>
    </location>
</feature>
<dbReference type="AlphaFoldDB" id="A0A0S2LTG4"/>
<evidence type="ECO:0000256" key="5">
    <source>
        <dbReference type="ARBA" id="ARBA00022967"/>
    </source>
</evidence>
<evidence type="ECO:0000256" key="7">
    <source>
        <dbReference type="ARBA" id="ARBA00023027"/>
    </source>
</evidence>
<reference evidence="12" key="1">
    <citation type="submission" date="2015-06" db="EMBL/GenBank/DDBJ databases">
        <title>High-throughput detection of wild bee species with mitogenome skimming and resequencing (mt-S/R).</title>
        <authorList>
            <person name="Tang M."/>
            <person name="Hardman C."/>
            <person name="Ji Y."/>
            <person name="Meng G."/>
            <person name="Liu S."/>
            <person name="Tan M."/>
            <person name="Yang S."/>
            <person name="Yang C."/>
            <person name="Moss E."/>
            <person name="Nevard T."/>
            <person name="Potts S.G."/>
            <person name="Zhou X."/>
            <person name="Yu D.W."/>
        </authorList>
    </citation>
    <scope>NUCLEOTIDE SEQUENCE</scope>
</reference>
<name>A0A0S2LTG4_HALRI</name>